<feature type="domain" description="PLA2c" evidence="8">
    <location>
        <begin position="191"/>
        <end position="814"/>
    </location>
</feature>
<dbReference type="Pfam" id="PF01735">
    <property type="entry name" value="PLA2_B"/>
    <property type="match status" value="1"/>
</dbReference>
<comment type="caution">
    <text evidence="9">The sequence shown here is derived from an EMBL/GenBank/DDBJ whole genome shotgun (WGS) entry which is preliminary data.</text>
</comment>
<dbReference type="SUPFAM" id="SSF52151">
    <property type="entry name" value="FabD/lysophospholipase-like"/>
    <property type="match status" value="1"/>
</dbReference>
<evidence type="ECO:0000256" key="4">
    <source>
        <dbReference type="ARBA" id="ARBA00023098"/>
    </source>
</evidence>
<dbReference type="SMART" id="SM00022">
    <property type="entry name" value="PLAc"/>
    <property type="match status" value="1"/>
</dbReference>
<dbReference type="GO" id="GO:0004622">
    <property type="term" value="F:phosphatidylcholine lysophospholipase activity"/>
    <property type="evidence" value="ECO:0007669"/>
    <property type="project" value="UniProtKB-EC"/>
</dbReference>
<keyword evidence="7" id="KW-1133">Transmembrane helix</keyword>
<dbReference type="GO" id="GO:0004623">
    <property type="term" value="F:phospholipase A2 activity"/>
    <property type="evidence" value="ECO:0007669"/>
    <property type="project" value="TreeGrafter"/>
</dbReference>
<dbReference type="GO" id="GO:0005829">
    <property type="term" value="C:cytosol"/>
    <property type="evidence" value="ECO:0007669"/>
    <property type="project" value="TreeGrafter"/>
</dbReference>
<evidence type="ECO:0000259" key="8">
    <source>
        <dbReference type="PROSITE" id="PS51210"/>
    </source>
</evidence>
<dbReference type="GO" id="GO:0046475">
    <property type="term" value="P:glycerophospholipid catabolic process"/>
    <property type="evidence" value="ECO:0007669"/>
    <property type="project" value="TreeGrafter"/>
</dbReference>
<dbReference type="InterPro" id="IPR016035">
    <property type="entry name" value="Acyl_Trfase/lysoPLipase"/>
</dbReference>
<comment type="catalytic activity">
    <reaction evidence="6">
        <text>a 1-acyl-sn-glycero-3-phosphocholine + H2O = sn-glycerol 3-phosphocholine + a fatty acid + H(+)</text>
        <dbReference type="Rhea" id="RHEA:15177"/>
        <dbReference type="ChEBI" id="CHEBI:15377"/>
        <dbReference type="ChEBI" id="CHEBI:15378"/>
        <dbReference type="ChEBI" id="CHEBI:16870"/>
        <dbReference type="ChEBI" id="CHEBI:28868"/>
        <dbReference type="ChEBI" id="CHEBI:58168"/>
        <dbReference type="EC" id="3.1.1.5"/>
    </reaction>
</comment>
<reference evidence="9 10" key="1">
    <citation type="submission" date="2018-05" db="EMBL/GenBank/DDBJ databases">
        <title>Genome sequencing and assembly of the regulated plant pathogen Lachnellula willkommii and related sister species for the development of diagnostic species identification markers.</title>
        <authorList>
            <person name="Giroux E."/>
            <person name="Bilodeau G."/>
        </authorList>
    </citation>
    <scope>NUCLEOTIDE SEQUENCE [LARGE SCALE GENOMIC DNA]</scope>
    <source>
        <strain evidence="9 10">CBS 268.59</strain>
    </source>
</reference>
<dbReference type="CDD" id="cd00147">
    <property type="entry name" value="cPLA2_like"/>
    <property type="match status" value="1"/>
</dbReference>
<proteinExistence type="inferred from homology"/>
<sequence length="829" mass="92610">ASQQQSWRNEYYELRPRTRSLFTKPKRNPKPKMETTRSALLGVTSMMIGGGLLFYILYENNYVQPLPPTRLRSDIRAERGKWRQVQEKREEIAAENAEQLSTLPFQKDKQVAVVSADDSAWGSFTTNFALFSSIADLEWTSMADKIVDFVMPDWAKLLPDYISKLQRELSMAPGSLADEIWQEAHDPYINPEIEYSASVRVSEELCDEEKEFLQKRKKVTTTALAKYLGIPEEEINPADVPTIAMVGSGGGLRALVAGTGSMLAAGEVGLFDCVTYTAGVSGSCWLQALYHSSLGGRRLDKMVDHLKARIGVHIAYPPVALAALNQAPTNKFLLSGFVEKLKGDPTSDFGLVDVYGLLLAARLLVPKGEIGVDDRDLKISNQREYIKHGENPMPIYTAVRHEIPIIEESSEIEKATDHPSEETKSKAKREAYFQWMEITPYEFFCEEFSAGIPTWALGRKFENGKDVPLEDGAFHVPELRLPLLLGVFGSAFCATLSHYYREVRPLVKGLTGFGSIDDMIEGRDEDLSKVHPIVPASIPNFAYGMKGQLPETTPESIYENRHLQLMDAGMSNNLPIYPLLRPGRDVDILIAFDASADIKIENWLSVADGYARQRGIKGWPVGLGWPKQSDTTEKTTGQLEEAQASTAAEANSKLEDAKIDQAEHLKDLAKSTGEPIKNPEDPGDLGYCTVWVGTTQERTSATDDVPSKAVKEDWELMEPDAGIAVIYFPLMSNPKVEGVDPVTNDYMSTWNFVYTPEDIDNVVALARANFEEGQEQTRRCVRAVYERKKKKREEIEGAEREARWRRKVRLGIVGKKGEGDYPPYLSGRG</sequence>
<keyword evidence="10" id="KW-1185">Reference proteome</keyword>
<evidence type="ECO:0000313" key="10">
    <source>
        <dbReference type="Proteomes" id="UP000469558"/>
    </source>
</evidence>
<evidence type="ECO:0000256" key="2">
    <source>
        <dbReference type="ARBA" id="ARBA00022801"/>
    </source>
</evidence>
<dbReference type="PANTHER" id="PTHR10728:SF40">
    <property type="entry name" value="PATATIN FAMILY PROTEIN"/>
    <property type="match status" value="1"/>
</dbReference>
<dbReference type="Gene3D" id="3.40.1090.10">
    <property type="entry name" value="Cytosolic phospholipase A2 catalytic domain"/>
    <property type="match status" value="1"/>
</dbReference>
<feature type="non-terminal residue" evidence="9">
    <location>
        <position position="1"/>
    </location>
</feature>
<keyword evidence="3 5" id="KW-0442">Lipid degradation</keyword>
<evidence type="ECO:0000256" key="1">
    <source>
        <dbReference type="ARBA" id="ARBA00008780"/>
    </source>
</evidence>
<gene>
    <name evidence="9" type="primary">Pla2g4f</name>
    <name evidence="9" type="ORF">LSUE1_G007334</name>
</gene>
<accession>A0A8T9C0N2</accession>
<keyword evidence="7" id="KW-0472">Membrane</keyword>
<feature type="transmembrane region" description="Helical" evidence="7">
    <location>
        <begin position="39"/>
        <end position="58"/>
    </location>
</feature>
<name>A0A8T9C0N2_9HELO</name>
<evidence type="ECO:0000256" key="3">
    <source>
        <dbReference type="ARBA" id="ARBA00022963"/>
    </source>
</evidence>
<protein>
    <recommendedName>
        <fullName evidence="6">Lysophospholipase</fullName>
        <ecNumber evidence="6">3.1.1.5</ecNumber>
    </recommendedName>
</protein>
<evidence type="ECO:0000256" key="5">
    <source>
        <dbReference type="PROSITE-ProRule" id="PRU00555"/>
    </source>
</evidence>
<keyword evidence="4 5" id="KW-0443">Lipid metabolism</keyword>
<dbReference type="OrthoDB" id="6121437at2759"/>
<dbReference type="Proteomes" id="UP000469558">
    <property type="component" value="Unassembled WGS sequence"/>
</dbReference>
<evidence type="ECO:0000313" key="9">
    <source>
        <dbReference type="EMBL" id="TVY75564.1"/>
    </source>
</evidence>
<dbReference type="AlphaFoldDB" id="A0A8T9C0N2"/>
<keyword evidence="7" id="KW-0812">Transmembrane</keyword>
<organism evidence="9 10">
    <name type="scientific">Lachnellula suecica</name>
    <dbReference type="NCBI Taxonomy" id="602035"/>
    <lineage>
        <taxon>Eukaryota</taxon>
        <taxon>Fungi</taxon>
        <taxon>Dikarya</taxon>
        <taxon>Ascomycota</taxon>
        <taxon>Pezizomycotina</taxon>
        <taxon>Leotiomycetes</taxon>
        <taxon>Helotiales</taxon>
        <taxon>Lachnaceae</taxon>
        <taxon>Lachnellula</taxon>
    </lineage>
</organism>
<dbReference type="PROSITE" id="PS51210">
    <property type="entry name" value="PLA2C"/>
    <property type="match status" value="1"/>
</dbReference>
<keyword evidence="2 5" id="KW-0378">Hydrolase</keyword>
<evidence type="ECO:0000256" key="6">
    <source>
        <dbReference type="RuleBase" id="RU362103"/>
    </source>
</evidence>
<dbReference type="InterPro" id="IPR002642">
    <property type="entry name" value="LysoPLipase_cat_dom"/>
</dbReference>
<dbReference type="EMBL" id="QGMK01001017">
    <property type="protein sequence ID" value="TVY75564.1"/>
    <property type="molecule type" value="Genomic_DNA"/>
</dbReference>
<comment type="similarity">
    <text evidence="1 6">Belongs to the lysophospholipase family.</text>
</comment>
<evidence type="ECO:0000256" key="7">
    <source>
        <dbReference type="SAM" id="Phobius"/>
    </source>
</evidence>
<dbReference type="PANTHER" id="PTHR10728">
    <property type="entry name" value="CYTOSOLIC PHOSPHOLIPASE A2"/>
    <property type="match status" value="1"/>
</dbReference>
<dbReference type="EC" id="3.1.1.5" evidence="6"/>